<sequence>MTGLTPFKATGTIAATPRESAMLSMQQNNENLAKLGKVQGGQRRTKKGGATNMVQVPPVPMNGLHDPAGGTSQGLGSQITNTSKITLNNQAQSALDSKVTLVPIPKGGKRKTKHNKIKSNKMKRSKRKVTHRKKYGGATLLRWPCLSGGKSRRKNKK</sequence>
<dbReference type="EMBL" id="MN739042">
    <property type="protein sequence ID" value="QHS85258.1"/>
    <property type="molecule type" value="Genomic_DNA"/>
</dbReference>
<dbReference type="AlphaFoldDB" id="A0A6C0B169"/>
<organism evidence="2">
    <name type="scientific">viral metagenome</name>
    <dbReference type="NCBI Taxonomy" id="1070528"/>
    <lineage>
        <taxon>unclassified sequences</taxon>
        <taxon>metagenomes</taxon>
        <taxon>organismal metagenomes</taxon>
    </lineage>
</organism>
<evidence type="ECO:0000313" key="2">
    <source>
        <dbReference type="EMBL" id="QHS85258.1"/>
    </source>
</evidence>
<feature type="region of interest" description="Disordered" evidence="1">
    <location>
        <begin position="34"/>
        <end position="77"/>
    </location>
</feature>
<name>A0A6C0B169_9ZZZZ</name>
<reference evidence="2" key="1">
    <citation type="journal article" date="2020" name="Nature">
        <title>Giant virus diversity and host interactions through global metagenomics.</title>
        <authorList>
            <person name="Schulz F."/>
            <person name="Roux S."/>
            <person name="Paez-Espino D."/>
            <person name="Jungbluth S."/>
            <person name="Walsh D.A."/>
            <person name="Denef V.J."/>
            <person name="McMahon K.D."/>
            <person name="Konstantinidis K.T."/>
            <person name="Eloe-Fadrosh E.A."/>
            <person name="Kyrpides N.C."/>
            <person name="Woyke T."/>
        </authorList>
    </citation>
    <scope>NUCLEOTIDE SEQUENCE</scope>
    <source>
        <strain evidence="2">GVMAG-M-3300009182-78</strain>
    </source>
</reference>
<proteinExistence type="predicted"/>
<accession>A0A6C0B169</accession>
<feature type="compositionally biased region" description="Basic residues" evidence="1">
    <location>
        <begin position="107"/>
        <end position="135"/>
    </location>
</feature>
<feature type="region of interest" description="Disordered" evidence="1">
    <location>
        <begin position="98"/>
        <end position="157"/>
    </location>
</feature>
<protein>
    <submittedName>
        <fullName evidence="2">Uncharacterized protein</fullName>
    </submittedName>
</protein>
<evidence type="ECO:0000256" key="1">
    <source>
        <dbReference type="SAM" id="MobiDB-lite"/>
    </source>
</evidence>